<dbReference type="PROSITE" id="PS50043">
    <property type="entry name" value="HTH_LUXR_2"/>
    <property type="match status" value="1"/>
</dbReference>
<dbReference type="GO" id="GO:0006355">
    <property type="term" value="P:regulation of DNA-templated transcription"/>
    <property type="evidence" value="ECO:0007669"/>
    <property type="project" value="InterPro"/>
</dbReference>
<dbReference type="Pfam" id="PF00196">
    <property type="entry name" value="GerE"/>
    <property type="match status" value="1"/>
</dbReference>
<proteinExistence type="predicted"/>
<evidence type="ECO:0008006" key="5">
    <source>
        <dbReference type="Google" id="ProtNLM"/>
    </source>
</evidence>
<dbReference type="InterPro" id="IPR051015">
    <property type="entry name" value="EvgA-like"/>
</dbReference>
<organism evidence="4">
    <name type="scientific">hydrothermal vent metagenome</name>
    <dbReference type="NCBI Taxonomy" id="652676"/>
    <lineage>
        <taxon>unclassified sequences</taxon>
        <taxon>metagenomes</taxon>
        <taxon>ecological metagenomes</taxon>
    </lineage>
</organism>
<feature type="domain" description="HTH luxR-type" evidence="2">
    <location>
        <begin position="137"/>
        <end position="203"/>
    </location>
</feature>
<dbReference type="InterPro" id="IPR001789">
    <property type="entry name" value="Sig_transdc_resp-reg_receiver"/>
</dbReference>
<reference evidence="4" key="1">
    <citation type="submission" date="2018-06" db="EMBL/GenBank/DDBJ databases">
        <authorList>
            <person name="Zhirakovskaya E."/>
        </authorList>
    </citation>
    <scope>NUCLEOTIDE SEQUENCE</scope>
</reference>
<feature type="domain" description="Response regulatory" evidence="3">
    <location>
        <begin position="4"/>
        <end position="118"/>
    </location>
</feature>
<dbReference type="SUPFAM" id="SSF46894">
    <property type="entry name" value="C-terminal effector domain of the bipartite response regulators"/>
    <property type="match status" value="1"/>
</dbReference>
<dbReference type="PANTHER" id="PTHR45566:SF2">
    <property type="entry name" value="NARL SUBFAMILY"/>
    <property type="match status" value="1"/>
</dbReference>
<dbReference type="PRINTS" id="PR00038">
    <property type="entry name" value="HTHLUXR"/>
</dbReference>
<evidence type="ECO:0000259" key="2">
    <source>
        <dbReference type="PROSITE" id="PS50043"/>
    </source>
</evidence>
<dbReference type="PROSITE" id="PS50110">
    <property type="entry name" value="RESPONSE_REGULATORY"/>
    <property type="match status" value="1"/>
</dbReference>
<name>A0A3B0RD96_9ZZZZ</name>
<dbReference type="GO" id="GO:0000160">
    <property type="term" value="P:phosphorelay signal transduction system"/>
    <property type="evidence" value="ECO:0007669"/>
    <property type="project" value="InterPro"/>
</dbReference>
<dbReference type="InterPro" id="IPR016032">
    <property type="entry name" value="Sig_transdc_resp-reg_C-effctor"/>
</dbReference>
<accession>A0A3B0RD96</accession>
<dbReference type="SMART" id="SM00421">
    <property type="entry name" value="HTH_LUXR"/>
    <property type="match status" value="1"/>
</dbReference>
<dbReference type="SUPFAM" id="SSF52172">
    <property type="entry name" value="CheY-like"/>
    <property type="match status" value="1"/>
</dbReference>
<dbReference type="Gene3D" id="3.40.50.2300">
    <property type="match status" value="1"/>
</dbReference>
<dbReference type="GO" id="GO:0003677">
    <property type="term" value="F:DNA binding"/>
    <property type="evidence" value="ECO:0007669"/>
    <property type="project" value="UniProtKB-KW"/>
</dbReference>
<evidence type="ECO:0000256" key="1">
    <source>
        <dbReference type="ARBA" id="ARBA00023125"/>
    </source>
</evidence>
<protein>
    <recommendedName>
        <fullName evidence="5">Two-component transcriptional response regulator, LuxR family</fullName>
    </recommendedName>
</protein>
<dbReference type="PANTHER" id="PTHR45566">
    <property type="entry name" value="HTH-TYPE TRANSCRIPTIONAL REGULATOR YHJB-RELATED"/>
    <property type="match status" value="1"/>
</dbReference>
<evidence type="ECO:0000259" key="3">
    <source>
        <dbReference type="PROSITE" id="PS50110"/>
    </source>
</evidence>
<gene>
    <name evidence="4" type="ORF">MNBD_BACTEROID02-656</name>
</gene>
<keyword evidence="1" id="KW-0238">DNA-binding</keyword>
<evidence type="ECO:0000313" key="4">
    <source>
        <dbReference type="EMBL" id="VAV86008.1"/>
    </source>
</evidence>
<dbReference type="CDD" id="cd06170">
    <property type="entry name" value="LuxR_C_like"/>
    <property type="match status" value="1"/>
</dbReference>
<dbReference type="InterPro" id="IPR000792">
    <property type="entry name" value="Tscrpt_reg_LuxR_C"/>
</dbReference>
<dbReference type="EMBL" id="UOEB01000272">
    <property type="protein sequence ID" value="VAV86008.1"/>
    <property type="molecule type" value="Genomic_DNA"/>
</dbReference>
<dbReference type="AlphaFoldDB" id="A0A3B0RD96"/>
<dbReference type="InterPro" id="IPR011006">
    <property type="entry name" value="CheY-like_superfamily"/>
</dbReference>
<dbReference type="SMART" id="SM00448">
    <property type="entry name" value="REC"/>
    <property type="match status" value="1"/>
</dbReference>
<dbReference type="Pfam" id="PF00072">
    <property type="entry name" value="Response_reg"/>
    <property type="match status" value="1"/>
</dbReference>
<sequence length="207" mass="23789">MQPSIVIADDHPLILKGLQDFLIEKKHTIIGSASNGKEAYKLIIKHEPDIAILDIRMPFMSGIEIAKLCKNKVKTKIILITFERNSILYHQAKELNIYGYLLKEFALSEIENCLKSVLNDIPYFSPEIENYFSEKPKNLNIDILTPAEKRVLKLIAQNKTAKEIASIFDISSRTVEKHKSNIIKKLNMDSHKNSLLIWAKENRDLFL</sequence>